<evidence type="ECO:0000256" key="5">
    <source>
        <dbReference type="ARBA" id="ARBA00022801"/>
    </source>
</evidence>
<dbReference type="CDD" id="cd01285">
    <property type="entry name" value="nucleoside_deaminase"/>
    <property type="match status" value="1"/>
</dbReference>
<dbReference type="SUPFAM" id="SSF53927">
    <property type="entry name" value="Cytidine deaminase-like"/>
    <property type="match status" value="1"/>
</dbReference>
<evidence type="ECO:0000256" key="7">
    <source>
        <dbReference type="ARBA" id="ARBA00048045"/>
    </source>
</evidence>
<proteinExistence type="inferred from homology"/>
<dbReference type="Pfam" id="PF00383">
    <property type="entry name" value="dCMP_cyt_deam_1"/>
    <property type="match status" value="1"/>
</dbReference>
<evidence type="ECO:0000313" key="11">
    <source>
        <dbReference type="Proteomes" id="UP000629025"/>
    </source>
</evidence>
<dbReference type="HAMAP" id="MF_00972">
    <property type="entry name" value="tRNA_aden_deaminase"/>
    <property type="match status" value="1"/>
</dbReference>
<evidence type="ECO:0000313" key="10">
    <source>
        <dbReference type="EMBL" id="GGB88236.1"/>
    </source>
</evidence>
<feature type="binding site" evidence="8">
    <location>
        <position position="76"/>
    </location>
    <ligand>
        <name>Zn(2+)</name>
        <dbReference type="ChEBI" id="CHEBI:29105"/>
        <note>catalytic</note>
    </ligand>
</feature>
<comment type="function">
    <text evidence="8">Catalyzes the deamination of adenosine to inosine at the wobble position 34 of tRNA(Arg2).</text>
</comment>
<keyword evidence="3 8" id="KW-0819">tRNA processing</keyword>
<dbReference type="InterPro" id="IPR016193">
    <property type="entry name" value="Cytidine_deaminase-like"/>
</dbReference>
<comment type="similarity">
    <text evidence="1">Belongs to the cytidine and deoxycytidylate deaminase family. ADAT2 subfamily.</text>
</comment>
<feature type="domain" description="CMP/dCMP-type deaminase" evidence="9">
    <location>
        <begin position="1"/>
        <end position="104"/>
    </location>
</feature>
<dbReference type="InterPro" id="IPR002125">
    <property type="entry name" value="CMP_dCMP_dom"/>
</dbReference>
<name>A0ABQ1K5I4_9GAMM</name>
<dbReference type="PROSITE" id="PS51747">
    <property type="entry name" value="CYT_DCMP_DEAMINASES_2"/>
    <property type="match status" value="1"/>
</dbReference>
<dbReference type="PANTHER" id="PTHR11079:SF202">
    <property type="entry name" value="TRNA-SPECIFIC ADENOSINE DEAMINASE"/>
    <property type="match status" value="1"/>
</dbReference>
<dbReference type="Gene3D" id="3.40.140.10">
    <property type="entry name" value="Cytidine Deaminase, domain 2"/>
    <property type="match status" value="1"/>
</dbReference>
<evidence type="ECO:0000256" key="8">
    <source>
        <dbReference type="HAMAP-Rule" id="MF_00972"/>
    </source>
</evidence>
<evidence type="ECO:0000256" key="6">
    <source>
        <dbReference type="ARBA" id="ARBA00022833"/>
    </source>
</evidence>
<keyword evidence="4 8" id="KW-0479">Metal-binding</keyword>
<protein>
    <recommendedName>
        <fullName evidence="8">tRNA-specific adenosine deaminase</fullName>
        <ecNumber evidence="8">3.5.4.33</ecNumber>
    </recommendedName>
</protein>
<gene>
    <name evidence="8 10" type="primary">tadA</name>
    <name evidence="10" type="ORF">GCM10011352_12790</name>
</gene>
<accession>A0ABQ1K5I4</accession>
<evidence type="ECO:0000256" key="1">
    <source>
        <dbReference type="ARBA" id="ARBA00010669"/>
    </source>
</evidence>
<organism evidence="10 11">
    <name type="scientific">Marinobacterium zhoushanense</name>
    <dbReference type="NCBI Taxonomy" id="1679163"/>
    <lineage>
        <taxon>Bacteria</taxon>
        <taxon>Pseudomonadati</taxon>
        <taxon>Pseudomonadota</taxon>
        <taxon>Gammaproteobacteria</taxon>
        <taxon>Oceanospirillales</taxon>
        <taxon>Oceanospirillaceae</taxon>
        <taxon>Marinobacterium</taxon>
    </lineage>
</organism>
<comment type="subunit">
    <text evidence="2 8">Homodimer.</text>
</comment>
<dbReference type="InterPro" id="IPR016192">
    <property type="entry name" value="APOBEC/CMP_deaminase_Zn-bd"/>
</dbReference>
<dbReference type="Proteomes" id="UP000629025">
    <property type="component" value="Unassembled WGS sequence"/>
</dbReference>
<dbReference type="EC" id="3.5.4.33" evidence="8"/>
<dbReference type="EMBL" id="BMIJ01000002">
    <property type="protein sequence ID" value="GGB88236.1"/>
    <property type="molecule type" value="Genomic_DNA"/>
</dbReference>
<evidence type="ECO:0000256" key="3">
    <source>
        <dbReference type="ARBA" id="ARBA00022694"/>
    </source>
</evidence>
<keyword evidence="11" id="KW-1185">Reference proteome</keyword>
<evidence type="ECO:0000259" key="9">
    <source>
        <dbReference type="PROSITE" id="PS51747"/>
    </source>
</evidence>
<evidence type="ECO:0000256" key="2">
    <source>
        <dbReference type="ARBA" id="ARBA00011738"/>
    </source>
</evidence>
<feature type="active site" description="Proton donor" evidence="8">
    <location>
        <position position="48"/>
    </location>
</feature>
<evidence type="ECO:0000256" key="4">
    <source>
        <dbReference type="ARBA" id="ARBA00022723"/>
    </source>
</evidence>
<dbReference type="PROSITE" id="PS00903">
    <property type="entry name" value="CYT_DCMP_DEAMINASES_1"/>
    <property type="match status" value="1"/>
</dbReference>
<reference evidence="11" key="1">
    <citation type="journal article" date="2019" name="Int. J. Syst. Evol. Microbiol.">
        <title>The Global Catalogue of Microorganisms (GCM) 10K type strain sequencing project: providing services to taxonomists for standard genome sequencing and annotation.</title>
        <authorList>
            <consortium name="The Broad Institute Genomics Platform"/>
            <consortium name="The Broad Institute Genome Sequencing Center for Infectious Disease"/>
            <person name="Wu L."/>
            <person name="Ma J."/>
        </authorList>
    </citation>
    <scope>NUCLEOTIDE SEQUENCE [LARGE SCALE GENOMIC DNA]</scope>
    <source>
        <strain evidence="11">CGMCC 1.15341</strain>
    </source>
</reference>
<feature type="binding site" evidence="8">
    <location>
        <position position="79"/>
    </location>
    <ligand>
        <name>Zn(2+)</name>
        <dbReference type="ChEBI" id="CHEBI:29105"/>
        <note>catalytic</note>
    </ligand>
</feature>
<dbReference type="NCBIfam" id="NF008113">
    <property type="entry name" value="PRK10860.1"/>
    <property type="match status" value="1"/>
</dbReference>
<sequence>MQEALALAERAAELGEVPVGAVVVRDGEIIGRGWNHPISGCDPTAHAEIMALRDAAQRLQNYRLVDAELYVTIEPCSMCAGAIVHARIKRVVFGAIEPKAGAVCSRSALFDADWVNHRVLWQGGVLAQRCSARISAFFAERREQKRRQREQGRSASESQGG</sequence>
<feature type="binding site" evidence="8">
    <location>
        <position position="46"/>
    </location>
    <ligand>
        <name>Zn(2+)</name>
        <dbReference type="ChEBI" id="CHEBI:29105"/>
        <note>catalytic</note>
    </ligand>
</feature>
<comment type="catalytic activity">
    <reaction evidence="7 8">
        <text>adenosine(34) in tRNA + H2O + H(+) = inosine(34) in tRNA + NH4(+)</text>
        <dbReference type="Rhea" id="RHEA:43168"/>
        <dbReference type="Rhea" id="RHEA-COMP:10373"/>
        <dbReference type="Rhea" id="RHEA-COMP:10374"/>
        <dbReference type="ChEBI" id="CHEBI:15377"/>
        <dbReference type="ChEBI" id="CHEBI:15378"/>
        <dbReference type="ChEBI" id="CHEBI:28938"/>
        <dbReference type="ChEBI" id="CHEBI:74411"/>
        <dbReference type="ChEBI" id="CHEBI:82852"/>
        <dbReference type="EC" id="3.5.4.33"/>
    </reaction>
</comment>
<keyword evidence="5 8" id="KW-0378">Hydrolase</keyword>
<comment type="caution">
    <text evidence="10">The sequence shown here is derived from an EMBL/GenBank/DDBJ whole genome shotgun (WGS) entry which is preliminary data.</text>
</comment>
<comment type="cofactor">
    <cofactor evidence="8">
        <name>Zn(2+)</name>
        <dbReference type="ChEBI" id="CHEBI:29105"/>
    </cofactor>
    <text evidence="8">Binds 1 zinc ion per subunit.</text>
</comment>
<keyword evidence="6 8" id="KW-0862">Zinc</keyword>
<dbReference type="PANTHER" id="PTHR11079">
    <property type="entry name" value="CYTOSINE DEAMINASE FAMILY MEMBER"/>
    <property type="match status" value="1"/>
</dbReference>
<dbReference type="InterPro" id="IPR028883">
    <property type="entry name" value="tRNA_aden_deaminase"/>
</dbReference>